<evidence type="ECO:0000259" key="1">
    <source>
        <dbReference type="Pfam" id="PF05050"/>
    </source>
</evidence>
<organism evidence="2 3">
    <name type="scientific">Pseudothauera nasutitermitis</name>
    <dbReference type="NCBI Taxonomy" id="2565930"/>
    <lineage>
        <taxon>Bacteria</taxon>
        <taxon>Pseudomonadati</taxon>
        <taxon>Pseudomonadota</taxon>
        <taxon>Betaproteobacteria</taxon>
        <taxon>Rhodocyclales</taxon>
        <taxon>Zoogloeaceae</taxon>
        <taxon>Pseudothauera</taxon>
    </lineage>
</organism>
<sequence length="402" mass="44397">MPSPNGREKKKDMSIPDDPRLALVAAFESIPSPAGLNLADGVLDNRPIVLYGAGECSHWFHEIAMKRHGCRPVAVLDRRFAGGGEWQGIPAHAPENCPLDAETRRQARVVICVGNRALHDEIRATLAAIGLHDAVSLHDIYEIHNPFDEPPEAGLRGPAFFHEQRAEILAAFDLLGDEESRRVFLSVLRTHMHRRPEAIPLRPREEQYFPRDVPLGRGHTRYVCCGAYDGDTVRLLHATHGKVDTIACFEPEPHIYHRLIDYLEREGDALADQILTWPCAVYGSAGQKPFMPGDGLGSRLAAAGTAQAQCVTLDQALPGMNPTFISMDVEGAEPEVLKGAEGLLRRCTPDLGICVYHSAAHLWEIPRQLHALGLGYRFHLRNYTGFCIETVLYASAGEKHEG</sequence>
<comment type="caution">
    <text evidence="2">The sequence shown here is derived from an EMBL/GenBank/DDBJ whole genome shotgun (WGS) entry which is preliminary data.</text>
</comment>
<evidence type="ECO:0000313" key="3">
    <source>
        <dbReference type="Proteomes" id="UP000308430"/>
    </source>
</evidence>
<dbReference type="InterPro" id="IPR006342">
    <property type="entry name" value="FkbM_mtfrase"/>
</dbReference>
<dbReference type="Proteomes" id="UP000308430">
    <property type="component" value="Unassembled WGS sequence"/>
</dbReference>
<dbReference type="GO" id="GO:0008168">
    <property type="term" value="F:methyltransferase activity"/>
    <property type="evidence" value="ECO:0007669"/>
    <property type="project" value="UniProtKB-KW"/>
</dbReference>
<dbReference type="AlphaFoldDB" id="A0A4S4B0W0"/>
<dbReference type="InterPro" id="IPR029063">
    <property type="entry name" value="SAM-dependent_MTases_sf"/>
</dbReference>
<keyword evidence="2" id="KW-0489">Methyltransferase</keyword>
<feature type="domain" description="Methyltransferase FkbM" evidence="1">
    <location>
        <begin position="225"/>
        <end position="361"/>
    </location>
</feature>
<dbReference type="Gene3D" id="3.40.50.150">
    <property type="entry name" value="Vaccinia Virus protein VP39"/>
    <property type="match status" value="1"/>
</dbReference>
<evidence type="ECO:0000313" key="2">
    <source>
        <dbReference type="EMBL" id="THF65682.1"/>
    </source>
</evidence>
<accession>A0A4S4B0W0</accession>
<dbReference type="NCBIfam" id="TIGR01444">
    <property type="entry name" value="fkbM_fam"/>
    <property type="match status" value="1"/>
</dbReference>
<keyword evidence="3" id="KW-1185">Reference proteome</keyword>
<protein>
    <submittedName>
        <fullName evidence="2">FkbM family methyltransferase</fullName>
    </submittedName>
</protein>
<dbReference type="OrthoDB" id="5329963at2"/>
<proteinExistence type="predicted"/>
<gene>
    <name evidence="2" type="ORF">E6C76_08970</name>
</gene>
<name>A0A4S4B0W0_9RHOO</name>
<dbReference type="Pfam" id="PF05050">
    <property type="entry name" value="Methyltransf_21"/>
    <property type="match status" value="1"/>
</dbReference>
<dbReference type="GO" id="GO:0032259">
    <property type="term" value="P:methylation"/>
    <property type="evidence" value="ECO:0007669"/>
    <property type="project" value="UniProtKB-KW"/>
</dbReference>
<dbReference type="SUPFAM" id="SSF53335">
    <property type="entry name" value="S-adenosyl-L-methionine-dependent methyltransferases"/>
    <property type="match status" value="1"/>
</dbReference>
<reference evidence="2 3" key="1">
    <citation type="submission" date="2019-04" db="EMBL/GenBank/DDBJ databases">
        <title>Azoarcus nasutitermitis sp. nov. isolated from termite nest.</title>
        <authorList>
            <person name="Lin S.-Y."/>
            <person name="Hameed A."/>
            <person name="Hsu Y.-H."/>
            <person name="Young C.-C."/>
        </authorList>
    </citation>
    <scope>NUCLEOTIDE SEQUENCE [LARGE SCALE GENOMIC DNA]</scope>
    <source>
        <strain evidence="2 3">CC-YHH838</strain>
    </source>
</reference>
<dbReference type="EMBL" id="SSOC01000003">
    <property type="protein sequence ID" value="THF65682.1"/>
    <property type="molecule type" value="Genomic_DNA"/>
</dbReference>
<keyword evidence="2" id="KW-0808">Transferase</keyword>